<evidence type="ECO:0000256" key="1">
    <source>
        <dbReference type="SAM" id="Phobius"/>
    </source>
</evidence>
<keyword evidence="1" id="KW-0472">Membrane</keyword>
<evidence type="ECO:0000313" key="2">
    <source>
        <dbReference type="EMBL" id="KAK3325335.1"/>
    </source>
</evidence>
<dbReference type="AlphaFoldDB" id="A0AAE0II31"/>
<gene>
    <name evidence="2" type="ORF">B0H66DRAFT_548008</name>
</gene>
<reference evidence="2" key="2">
    <citation type="submission" date="2023-06" db="EMBL/GenBank/DDBJ databases">
        <authorList>
            <consortium name="Lawrence Berkeley National Laboratory"/>
            <person name="Haridas S."/>
            <person name="Hensen N."/>
            <person name="Bonometti L."/>
            <person name="Westerberg I."/>
            <person name="Brannstrom I.O."/>
            <person name="Guillou S."/>
            <person name="Cros-Aarteil S."/>
            <person name="Calhoun S."/>
            <person name="Kuo A."/>
            <person name="Mondo S."/>
            <person name="Pangilinan J."/>
            <person name="Riley R."/>
            <person name="Labutti K."/>
            <person name="Andreopoulos B."/>
            <person name="Lipzen A."/>
            <person name="Chen C."/>
            <person name="Yanf M."/>
            <person name="Daum C."/>
            <person name="Ng V."/>
            <person name="Clum A."/>
            <person name="Steindorff A."/>
            <person name="Ohm R."/>
            <person name="Martin F."/>
            <person name="Silar P."/>
            <person name="Natvig D."/>
            <person name="Lalanne C."/>
            <person name="Gautier V."/>
            <person name="Ament-Velasquez S.L."/>
            <person name="Kruys A."/>
            <person name="Hutchinson M.I."/>
            <person name="Powell A.J."/>
            <person name="Barry K."/>
            <person name="Miller A.N."/>
            <person name="Grigoriev I.V."/>
            <person name="Debuchy R."/>
            <person name="Gladieux P."/>
            <person name="Thoren M.H."/>
            <person name="Johannesson H."/>
        </authorList>
    </citation>
    <scope>NUCLEOTIDE SEQUENCE</scope>
    <source>
        <strain evidence="2">CBS 118394</strain>
    </source>
</reference>
<sequence length="90" mass="10541">MLHARMKFQSANFISSNIPTTMMYIGRWRYVISPRPSPVSRSRLYAGREGDWTWQDGMFLPRLFTFHLLSYFPGLFLPVAIVRRRPTSAS</sequence>
<proteinExistence type="predicted"/>
<keyword evidence="1" id="KW-0812">Transmembrane</keyword>
<evidence type="ECO:0000313" key="3">
    <source>
        <dbReference type="Proteomes" id="UP001283341"/>
    </source>
</evidence>
<accession>A0AAE0II31</accession>
<keyword evidence="1" id="KW-1133">Transmembrane helix</keyword>
<comment type="caution">
    <text evidence="2">The sequence shown here is derived from an EMBL/GenBank/DDBJ whole genome shotgun (WGS) entry which is preliminary data.</text>
</comment>
<keyword evidence="3" id="KW-1185">Reference proteome</keyword>
<dbReference type="EMBL" id="JAUEDM010000002">
    <property type="protein sequence ID" value="KAK3325335.1"/>
    <property type="molecule type" value="Genomic_DNA"/>
</dbReference>
<feature type="transmembrane region" description="Helical" evidence="1">
    <location>
        <begin position="63"/>
        <end position="82"/>
    </location>
</feature>
<organism evidence="2 3">
    <name type="scientific">Apodospora peruviana</name>
    <dbReference type="NCBI Taxonomy" id="516989"/>
    <lineage>
        <taxon>Eukaryota</taxon>
        <taxon>Fungi</taxon>
        <taxon>Dikarya</taxon>
        <taxon>Ascomycota</taxon>
        <taxon>Pezizomycotina</taxon>
        <taxon>Sordariomycetes</taxon>
        <taxon>Sordariomycetidae</taxon>
        <taxon>Sordariales</taxon>
        <taxon>Lasiosphaeriaceae</taxon>
        <taxon>Apodospora</taxon>
    </lineage>
</organism>
<dbReference type="Proteomes" id="UP001283341">
    <property type="component" value="Unassembled WGS sequence"/>
</dbReference>
<protein>
    <submittedName>
        <fullName evidence="2">Uncharacterized protein</fullName>
    </submittedName>
</protein>
<reference evidence="2" key="1">
    <citation type="journal article" date="2023" name="Mol. Phylogenet. Evol.">
        <title>Genome-scale phylogeny and comparative genomics of the fungal order Sordariales.</title>
        <authorList>
            <person name="Hensen N."/>
            <person name="Bonometti L."/>
            <person name="Westerberg I."/>
            <person name="Brannstrom I.O."/>
            <person name="Guillou S."/>
            <person name="Cros-Aarteil S."/>
            <person name="Calhoun S."/>
            <person name="Haridas S."/>
            <person name="Kuo A."/>
            <person name="Mondo S."/>
            <person name="Pangilinan J."/>
            <person name="Riley R."/>
            <person name="LaButti K."/>
            <person name="Andreopoulos B."/>
            <person name="Lipzen A."/>
            <person name="Chen C."/>
            <person name="Yan M."/>
            <person name="Daum C."/>
            <person name="Ng V."/>
            <person name="Clum A."/>
            <person name="Steindorff A."/>
            <person name="Ohm R.A."/>
            <person name="Martin F."/>
            <person name="Silar P."/>
            <person name="Natvig D.O."/>
            <person name="Lalanne C."/>
            <person name="Gautier V."/>
            <person name="Ament-Velasquez S.L."/>
            <person name="Kruys A."/>
            <person name="Hutchinson M.I."/>
            <person name="Powell A.J."/>
            <person name="Barry K."/>
            <person name="Miller A.N."/>
            <person name="Grigoriev I.V."/>
            <person name="Debuchy R."/>
            <person name="Gladieux P."/>
            <person name="Hiltunen Thoren M."/>
            <person name="Johannesson H."/>
        </authorList>
    </citation>
    <scope>NUCLEOTIDE SEQUENCE</scope>
    <source>
        <strain evidence="2">CBS 118394</strain>
    </source>
</reference>
<name>A0AAE0II31_9PEZI</name>